<dbReference type="AlphaFoldDB" id="A0A967EHX7"/>
<comment type="caution">
    <text evidence="2">The sequence shown here is derived from an EMBL/GenBank/DDBJ whole genome shotgun (WGS) entry which is preliminary data.</text>
</comment>
<protein>
    <recommendedName>
        <fullName evidence="1">Glycosyl transferase family 25 domain-containing protein</fullName>
    </recommendedName>
</protein>
<gene>
    <name evidence="2" type="ORF">GOB87_11000</name>
</gene>
<evidence type="ECO:0000259" key="1">
    <source>
        <dbReference type="Pfam" id="PF01755"/>
    </source>
</evidence>
<keyword evidence="3" id="KW-1185">Reference proteome</keyword>
<name>A0A967EHX7_9PROT</name>
<dbReference type="EMBL" id="WOTH01000023">
    <property type="protein sequence ID" value="NHO54472.1"/>
    <property type="molecule type" value="Genomic_DNA"/>
</dbReference>
<organism evidence="2 3">
    <name type="scientific">Acetobacter estunensis</name>
    <dbReference type="NCBI Taxonomy" id="104097"/>
    <lineage>
        <taxon>Bacteria</taxon>
        <taxon>Pseudomonadati</taxon>
        <taxon>Pseudomonadota</taxon>
        <taxon>Alphaproteobacteria</taxon>
        <taxon>Acetobacterales</taxon>
        <taxon>Acetobacteraceae</taxon>
        <taxon>Acetobacter</taxon>
    </lineage>
</organism>
<accession>A0A967EHX7</accession>
<dbReference type="Proteomes" id="UP000597459">
    <property type="component" value="Unassembled WGS sequence"/>
</dbReference>
<proteinExistence type="predicted"/>
<sequence length="310" mass="33964">MTGRSCECLSVRNFRGATTGTEKGSVNLIKAWVGLIRGFPLRVAPNFPHGSVVMTPPHKHVISLARHGRRRDAFFRNNPHLSDVNVFSAVDGWALSRPELVAQGIIAPENTYVEPALGVLMSHVTLWREAVTRNVPLTIMEDDVIVREDFDVRTCALMAEHDECDAVFWGANTDWPLSVRLGGGLPDATLLFDETTGGKRALSAQSESSPTLMRVLGLAGICCYTVSPQGAQRLLDRALPVGNIPAHARHFEAGIGVRSHPINWQNTGLDVEISRQAEALDMWVCLPFLATSPNDWAESSFERKGHVVQA</sequence>
<evidence type="ECO:0000313" key="3">
    <source>
        <dbReference type="Proteomes" id="UP000597459"/>
    </source>
</evidence>
<reference evidence="2" key="1">
    <citation type="submission" date="2019-11" db="EMBL/GenBank/DDBJ databases">
        <title>Description of new Acetobacter species.</title>
        <authorList>
            <person name="Cleenwerck I."/>
            <person name="Sombolestani A.S."/>
        </authorList>
    </citation>
    <scope>NUCLEOTIDE SEQUENCE</scope>
    <source>
        <strain evidence="2">LMG 1626</strain>
    </source>
</reference>
<dbReference type="Pfam" id="PF01755">
    <property type="entry name" value="Glyco_transf_25"/>
    <property type="match status" value="1"/>
</dbReference>
<evidence type="ECO:0000313" key="2">
    <source>
        <dbReference type="EMBL" id="NHO54472.1"/>
    </source>
</evidence>
<dbReference type="InterPro" id="IPR002654">
    <property type="entry name" value="Glyco_trans_25"/>
</dbReference>
<feature type="domain" description="Glycosyl transferase family 25" evidence="1">
    <location>
        <begin position="58"/>
        <end position="238"/>
    </location>
</feature>